<sequence>MMKKRLFKHLLVLLLSAAAPVAFAANEGTAVGVDPDAKAQINSTDRILEVGADVSVGEKIVTGPSGLVQIVFDDDTRLVVGPRSSLLIENYLMASSNTAQQLTVNALGGSFRFITGNSPKPAYSIRTPTAAIAVRGTEFDIVVEPGNTKVMLYEGALEICNSADTCQQVTRKCEVAVASNNDASLFVRSDPLRTPLSLEFRYARFQAPLLAPFRVGGAALCAEEPQVNVPKGNMGSEDDGPLPTTPPPRPPPPKR</sequence>
<reference evidence="4 5" key="1">
    <citation type="submission" date="2021-01" db="EMBL/GenBank/DDBJ databases">
        <title>Genome seq and assembly of Devosia sp. G19.</title>
        <authorList>
            <person name="Chhetri G."/>
        </authorList>
    </citation>
    <scope>NUCLEOTIDE SEQUENCE [LARGE SCALE GENOMIC DNA]</scope>
    <source>
        <strain evidence="4 5">G19</strain>
    </source>
</reference>
<feature type="compositionally biased region" description="Pro residues" evidence="1">
    <location>
        <begin position="243"/>
        <end position="255"/>
    </location>
</feature>
<proteinExistence type="predicted"/>
<keyword evidence="2" id="KW-0732">Signal</keyword>
<feature type="region of interest" description="Disordered" evidence="1">
    <location>
        <begin position="228"/>
        <end position="255"/>
    </location>
</feature>
<evidence type="ECO:0000313" key="4">
    <source>
        <dbReference type="EMBL" id="QQR35177.1"/>
    </source>
</evidence>
<evidence type="ECO:0000256" key="1">
    <source>
        <dbReference type="SAM" id="MobiDB-lite"/>
    </source>
</evidence>
<dbReference type="InterPro" id="IPR006860">
    <property type="entry name" value="FecR"/>
</dbReference>
<feature type="domain" description="FecR protein" evidence="3">
    <location>
        <begin position="59"/>
        <end position="157"/>
    </location>
</feature>
<feature type="signal peptide" evidence="2">
    <location>
        <begin position="1"/>
        <end position="24"/>
    </location>
</feature>
<dbReference type="RefSeq" id="WP_201654289.1">
    <property type="nucleotide sequence ID" value="NZ_CP068047.1"/>
</dbReference>
<dbReference type="Pfam" id="PF04773">
    <property type="entry name" value="FecR"/>
    <property type="match status" value="1"/>
</dbReference>
<accession>A0ABX7BUF4</accession>
<evidence type="ECO:0000256" key="2">
    <source>
        <dbReference type="SAM" id="SignalP"/>
    </source>
</evidence>
<evidence type="ECO:0000259" key="3">
    <source>
        <dbReference type="Pfam" id="PF04773"/>
    </source>
</evidence>
<dbReference type="PANTHER" id="PTHR38731">
    <property type="entry name" value="LIPL45-RELATED LIPOPROTEIN-RELATED"/>
    <property type="match status" value="1"/>
</dbReference>
<organism evidence="4 5">
    <name type="scientific">Devosia oryziradicis</name>
    <dbReference type="NCBI Taxonomy" id="2801335"/>
    <lineage>
        <taxon>Bacteria</taxon>
        <taxon>Pseudomonadati</taxon>
        <taxon>Pseudomonadota</taxon>
        <taxon>Alphaproteobacteria</taxon>
        <taxon>Hyphomicrobiales</taxon>
        <taxon>Devosiaceae</taxon>
        <taxon>Devosia</taxon>
    </lineage>
</organism>
<name>A0ABX7BUF4_9HYPH</name>
<keyword evidence="5" id="KW-1185">Reference proteome</keyword>
<dbReference type="EMBL" id="CP068047">
    <property type="protein sequence ID" value="QQR35177.1"/>
    <property type="molecule type" value="Genomic_DNA"/>
</dbReference>
<dbReference type="Gene3D" id="2.60.120.1440">
    <property type="match status" value="1"/>
</dbReference>
<protein>
    <submittedName>
        <fullName evidence="4">FecR domain-containing protein</fullName>
    </submittedName>
</protein>
<dbReference type="Proteomes" id="UP000595460">
    <property type="component" value="Chromosome"/>
</dbReference>
<feature type="chain" id="PRO_5047427320" evidence="2">
    <location>
        <begin position="25"/>
        <end position="255"/>
    </location>
</feature>
<gene>
    <name evidence="4" type="ORF">JI749_12440</name>
</gene>
<evidence type="ECO:0000313" key="5">
    <source>
        <dbReference type="Proteomes" id="UP000595460"/>
    </source>
</evidence>